<comment type="caution">
    <text evidence="9">The sequence shown here is derived from an EMBL/GenBank/DDBJ whole genome shotgun (WGS) entry which is preliminary data.</text>
</comment>
<keyword evidence="4" id="KW-0325">Glycoprotein</keyword>
<keyword evidence="1" id="KW-0732">Signal</keyword>
<comment type="caution">
    <text evidence="6">Lacks conserved residue(s) required for the propagation of feature annotation.</text>
</comment>
<dbReference type="InterPro" id="IPR002049">
    <property type="entry name" value="LE_dom"/>
</dbReference>
<evidence type="ECO:0000256" key="7">
    <source>
        <dbReference type="SAM" id="MobiDB-lite"/>
    </source>
</evidence>
<dbReference type="EMBL" id="JAROKS010000023">
    <property type="protein sequence ID" value="KAK1787315.1"/>
    <property type="molecule type" value="Genomic_DNA"/>
</dbReference>
<keyword evidence="10" id="KW-1185">Reference proteome</keyword>
<feature type="disulfide bond" evidence="6">
    <location>
        <begin position="38"/>
        <end position="47"/>
    </location>
</feature>
<evidence type="ECO:0000256" key="3">
    <source>
        <dbReference type="ARBA" id="ARBA00023157"/>
    </source>
</evidence>
<evidence type="ECO:0000256" key="1">
    <source>
        <dbReference type="ARBA" id="ARBA00022729"/>
    </source>
</evidence>
<protein>
    <recommendedName>
        <fullName evidence="8">Laminin EGF-like domain-containing protein</fullName>
    </recommendedName>
</protein>
<feature type="compositionally biased region" description="Polar residues" evidence="7">
    <location>
        <begin position="107"/>
        <end position="117"/>
    </location>
</feature>
<proteinExistence type="predicted"/>
<organism evidence="9 10">
    <name type="scientific">Electrophorus voltai</name>
    <dbReference type="NCBI Taxonomy" id="2609070"/>
    <lineage>
        <taxon>Eukaryota</taxon>
        <taxon>Metazoa</taxon>
        <taxon>Chordata</taxon>
        <taxon>Craniata</taxon>
        <taxon>Vertebrata</taxon>
        <taxon>Euteleostomi</taxon>
        <taxon>Actinopterygii</taxon>
        <taxon>Neopterygii</taxon>
        <taxon>Teleostei</taxon>
        <taxon>Ostariophysi</taxon>
        <taxon>Gymnotiformes</taxon>
        <taxon>Gymnotoidei</taxon>
        <taxon>Gymnotidae</taxon>
        <taxon>Electrophorus</taxon>
    </lineage>
</organism>
<feature type="region of interest" description="Disordered" evidence="7">
    <location>
        <begin position="80"/>
        <end position="125"/>
    </location>
</feature>
<evidence type="ECO:0000259" key="8">
    <source>
        <dbReference type="PROSITE" id="PS50027"/>
    </source>
</evidence>
<keyword evidence="2" id="KW-0677">Repeat</keyword>
<reference evidence="9" key="1">
    <citation type="submission" date="2023-03" db="EMBL/GenBank/DDBJ databases">
        <title>Electrophorus voltai genome.</title>
        <authorList>
            <person name="Bian C."/>
        </authorList>
    </citation>
    <scope>NUCLEOTIDE SEQUENCE</scope>
    <source>
        <strain evidence="9">CB-2022</strain>
        <tissue evidence="9">Muscle</tissue>
    </source>
</reference>
<evidence type="ECO:0000313" key="9">
    <source>
        <dbReference type="EMBL" id="KAK1787315.1"/>
    </source>
</evidence>
<keyword evidence="3 6" id="KW-1015">Disulfide bond</keyword>
<dbReference type="SUPFAM" id="SSF57196">
    <property type="entry name" value="EGF/Laminin"/>
    <property type="match status" value="1"/>
</dbReference>
<feature type="domain" description="Laminin EGF-like" evidence="8">
    <location>
        <begin position="16"/>
        <end position="64"/>
    </location>
</feature>
<evidence type="ECO:0000313" key="10">
    <source>
        <dbReference type="Proteomes" id="UP001239994"/>
    </source>
</evidence>
<dbReference type="Proteomes" id="UP001239994">
    <property type="component" value="Unassembled WGS sequence"/>
</dbReference>
<name>A0AAD8YUA6_9TELE</name>
<dbReference type="PRINTS" id="PR00011">
    <property type="entry name" value="EGFLAMININ"/>
</dbReference>
<dbReference type="Gene3D" id="2.10.25.10">
    <property type="entry name" value="Laminin"/>
    <property type="match status" value="1"/>
</dbReference>
<evidence type="ECO:0000256" key="2">
    <source>
        <dbReference type="ARBA" id="ARBA00022737"/>
    </source>
</evidence>
<keyword evidence="5 6" id="KW-0424">Laminin EGF-like domain</keyword>
<evidence type="ECO:0000256" key="5">
    <source>
        <dbReference type="ARBA" id="ARBA00023292"/>
    </source>
</evidence>
<accession>A0AAD8YUA6</accession>
<dbReference type="AlphaFoldDB" id="A0AAD8YUA6"/>
<dbReference type="SMART" id="SM00180">
    <property type="entry name" value="EGF_Lam"/>
    <property type="match status" value="1"/>
</dbReference>
<evidence type="ECO:0000256" key="4">
    <source>
        <dbReference type="ARBA" id="ARBA00023180"/>
    </source>
</evidence>
<gene>
    <name evidence="9" type="ORF">P4O66_002817</name>
</gene>
<dbReference type="GO" id="GO:0005604">
    <property type="term" value="C:basement membrane"/>
    <property type="evidence" value="ECO:0007669"/>
    <property type="project" value="UniProtKB-ARBA"/>
</dbReference>
<dbReference type="Pfam" id="PF00053">
    <property type="entry name" value="EGF_laminin"/>
    <property type="match status" value="1"/>
</dbReference>
<sequence>MGNIYSQRDLLPAPRCNCSVEGTVDPNSCDPLTGHCTCLPGYASPQCRDCEDGYFTNGTSGCVPCTCDSYGSVGPSCNRNSSLRPASATLPRGKGEELYPHRRPICQATSPAGWTQTNEDERGRP</sequence>
<evidence type="ECO:0000256" key="6">
    <source>
        <dbReference type="PROSITE-ProRule" id="PRU00460"/>
    </source>
</evidence>
<dbReference type="CDD" id="cd00055">
    <property type="entry name" value="EGF_Lam"/>
    <property type="match status" value="1"/>
</dbReference>
<dbReference type="FunFam" id="2.10.25.10:FF:000188">
    <property type="entry name" value="Laminin subunit gamma 2"/>
    <property type="match status" value="1"/>
</dbReference>
<dbReference type="PROSITE" id="PS50027">
    <property type="entry name" value="EGF_LAM_2"/>
    <property type="match status" value="1"/>
</dbReference>